<name>A0ABT2U776_9FIRM</name>
<accession>A0ABT2U776</accession>
<dbReference type="InterPro" id="IPR044060">
    <property type="entry name" value="Bacterial_rp_domain"/>
</dbReference>
<dbReference type="InterPro" id="IPR001119">
    <property type="entry name" value="SLH_dom"/>
</dbReference>
<feature type="non-terminal residue" evidence="3">
    <location>
        <position position="1"/>
    </location>
</feature>
<feature type="domain" description="SLH" evidence="2">
    <location>
        <begin position="426"/>
        <end position="489"/>
    </location>
</feature>
<dbReference type="Proteomes" id="UP001652397">
    <property type="component" value="Unassembled WGS sequence"/>
</dbReference>
<dbReference type="PROSITE" id="PS51272">
    <property type="entry name" value="SLH"/>
    <property type="match status" value="3"/>
</dbReference>
<feature type="domain" description="SLH" evidence="2">
    <location>
        <begin position="300"/>
        <end position="369"/>
    </location>
</feature>
<dbReference type="InterPro" id="IPR051465">
    <property type="entry name" value="Cell_Envelope_Struct_Comp"/>
</dbReference>
<dbReference type="EMBL" id="JAOQJE010000044">
    <property type="protein sequence ID" value="MCU6790483.1"/>
    <property type="molecule type" value="Genomic_DNA"/>
</dbReference>
<keyword evidence="4" id="KW-1185">Reference proteome</keyword>
<evidence type="ECO:0000259" key="2">
    <source>
        <dbReference type="PROSITE" id="PS51272"/>
    </source>
</evidence>
<gene>
    <name evidence="3" type="ORF">OCV66_15540</name>
</gene>
<dbReference type="RefSeq" id="WP_147574653.1">
    <property type="nucleotide sequence ID" value="NZ_JAOQJE010000044.1"/>
</dbReference>
<proteinExistence type="predicted"/>
<feature type="domain" description="SLH" evidence="2">
    <location>
        <begin position="371"/>
        <end position="425"/>
    </location>
</feature>
<dbReference type="Pfam" id="PF00395">
    <property type="entry name" value="SLH"/>
    <property type="match status" value="1"/>
</dbReference>
<protein>
    <submittedName>
        <fullName evidence="3">S-layer homology domain-containing protein</fullName>
    </submittedName>
</protein>
<comment type="caution">
    <text evidence="3">The sequence shown here is derived from an EMBL/GenBank/DDBJ whole genome shotgun (WGS) entry which is preliminary data.</text>
</comment>
<sequence>LTAEESLGIHFFSNGKPGEQPLTVRVGGDKGVDVDSNRVKVRRGNDANIIADAGRGYEITEIRLDDGVQSAAGYVSEGRIWLGGKVYRIDRDGGRVTLRLTDVQTDMEAYFISELDEDRIPVTVSEGTGVDIVKDCGGTVRKGTDIRFTITPDDNYTLRRITLTVGDISKTVDADENEIRIDGVDYTLQQDGNSVILHVDDVYAPVRVFATADRAAAYDNAVEVGTAQHCTISAYRTGVNDGGSATYTVSPDKGYMLDTVTLRVGSRQETAHVDEDSRIRVGGKSYPMSLSNQGVLKITVSNIRDDVQLSACAVRESNGTLYLRSGITAPYFEGMGNYRFCPEDTLTRAEAAVMLARLTNYSSLIDYPACGAADVPVSGWYAHEVDAFYDAGIEAAPYFRPDAPISRAELAVWLYRLSGSPRVAAGTMAFPDVPSYGETHDAVAYGQMHGWIDGYKDGTFRPDASITRAEAAKLINRVTSRPLRVHTIQTRFADVPASHWAFWDIISAANQV</sequence>
<evidence type="ECO:0000256" key="1">
    <source>
        <dbReference type="ARBA" id="ARBA00022737"/>
    </source>
</evidence>
<evidence type="ECO:0000313" key="3">
    <source>
        <dbReference type="EMBL" id="MCU6790483.1"/>
    </source>
</evidence>
<evidence type="ECO:0000313" key="4">
    <source>
        <dbReference type="Proteomes" id="UP001652397"/>
    </source>
</evidence>
<keyword evidence="1" id="KW-0677">Repeat</keyword>
<organism evidence="3 4">
    <name type="scientific">Agathobaculum ammoniilyticum</name>
    <dbReference type="NCBI Taxonomy" id="2981778"/>
    <lineage>
        <taxon>Bacteria</taxon>
        <taxon>Bacillati</taxon>
        <taxon>Bacillota</taxon>
        <taxon>Clostridia</taxon>
        <taxon>Eubacteriales</taxon>
        <taxon>Butyricicoccaceae</taxon>
        <taxon>Agathobaculum</taxon>
    </lineage>
</organism>
<reference evidence="3 4" key="1">
    <citation type="journal article" date="2021" name="ISME Commun">
        <title>Automated analysis of genomic sequences facilitates high-throughput and comprehensive description of bacteria.</title>
        <authorList>
            <person name="Hitch T.C.A."/>
        </authorList>
    </citation>
    <scope>NUCLEOTIDE SEQUENCE [LARGE SCALE GENOMIC DNA]</scope>
    <source>
        <strain evidence="3 4">Sanger_34</strain>
    </source>
</reference>
<dbReference type="Pfam" id="PF18998">
    <property type="entry name" value="Flg_new_2"/>
    <property type="match status" value="1"/>
</dbReference>
<dbReference type="PANTHER" id="PTHR43308">
    <property type="entry name" value="OUTER MEMBRANE PROTEIN ALPHA-RELATED"/>
    <property type="match status" value="1"/>
</dbReference>